<dbReference type="GO" id="GO:0009506">
    <property type="term" value="C:plasmodesma"/>
    <property type="evidence" value="ECO:0007669"/>
    <property type="project" value="TreeGrafter"/>
</dbReference>
<comment type="caution">
    <text evidence="5">The sequence shown here is derived from an EMBL/GenBank/DDBJ whole genome shotgun (WGS) entry which is preliminary data.</text>
</comment>
<feature type="chain" id="PRO_5043968281" evidence="2">
    <location>
        <begin position="19"/>
        <end position="259"/>
    </location>
</feature>
<dbReference type="PANTHER" id="PTHR31692:SF4">
    <property type="entry name" value="EXPANSIN-LIKE A1-RELATED"/>
    <property type="match status" value="1"/>
</dbReference>
<dbReference type="InterPro" id="IPR009009">
    <property type="entry name" value="RlpA-like_DPBB"/>
</dbReference>
<dbReference type="Proteomes" id="UP001443914">
    <property type="component" value="Unassembled WGS sequence"/>
</dbReference>
<evidence type="ECO:0000313" key="5">
    <source>
        <dbReference type="EMBL" id="KAK9666703.1"/>
    </source>
</evidence>
<feature type="signal peptide" evidence="2">
    <location>
        <begin position="1"/>
        <end position="18"/>
    </location>
</feature>
<sequence length="259" mass="28296">MVIFISFIFLFFSSFASAQLCEQCDTSKAAYFATSSPLSSGSCGYGGLYGSHIAAARRNIYRDAQGCGACYQIRCENSAVCSKKGTNIVVTDIHNAKDNATDFVLSSRAFRAMALPGKDKLLLGLGIIDVEYKRVPCVYNGHNLTIQVETYSKPPNYLAIKVLYQGGQTRILGAEVIGNDRNPTWISMSHNYGAVWDTSSAPKGALEFRFIIASGFDAQYFYTNQIIPANWKPGVVYSSSVQINNIAIENCKSCKGFKA</sequence>
<dbReference type="AlphaFoldDB" id="A0AAW1GUW6"/>
<dbReference type="InterPro" id="IPR036749">
    <property type="entry name" value="Expansin_CBD_sf"/>
</dbReference>
<dbReference type="SUPFAM" id="SSF49590">
    <property type="entry name" value="PHL pollen allergen"/>
    <property type="match status" value="1"/>
</dbReference>
<reference evidence="5" key="1">
    <citation type="submission" date="2024-03" db="EMBL/GenBank/DDBJ databases">
        <title>WGS assembly of Saponaria officinalis var. Norfolk2.</title>
        <authorList>
            <person name="Jenkins J."/>
            <person name="Shu S."/>
            <person name="Grimwood J."/>
            <person name="Barry K."/>
            <person name="Goodstein D."/>
            <person name="Schmutz J."/>
            <person name="Leebens-Mack J."/>
            <person name="Osbourn A."/>
        </authorList>
    </citation>
    <scope>NUCLEOTIDE SEQUENCE [LARGE SCALE GENOMIC DNA]</scope>
    <source>
        <strain evidence="5">JIC</strain>
    </source>
</reference>
<evidence type="ECO:0000256" key="1">
    <source>
        <dbReference type="RuleBase" id="RU003460"/>
    </source>
</evidence>
<dbReference type="InterPro" id="IPR007112">
    <property type="entry name" value="Expansin/allergen_DPBB_dom"/>
</dbReference>
<feature type="domain" description="Expansin-like EG45" evidence="3">
    <location>
        <begin position="40"/>
        <end position="142"/>
    </location>
</feature>
<gene>
    <name evidence="5" type="ORF">RND81_14G205000</name>
</gene>
<name>A0AAW1GUW6_SAPOF</name>
<dbReference type="InterPro" id="IPR007118">
    <property type="entry name" value="Expan_Lol_pI"/>
</dbReference>
<dbReference type="PANTHER" id="PTHR31692">
    <property type="entry name" value="EXPANSIN-B3"/>
    <property type="match status" value="1"/>
</dbReference>
<accession>A0AAW1GUW6</accession>
<comment type="similarity">
    <text evidence="1">Belongs to the expansin family.</text>
</comment>
<keyword evidence="2" id="KW-0732">Signal</keyword>
<keyword evidence="6" id="KW-1185">Reference proteome</keyword>
<dbReference type="EMBL" id="JBDFQZ010000014">
    <property type="protein sequence ID" value="KAK9666703.1"/>
    <property type="molecule type" value="Genomic_DNA"/>
</dbReference>
<organism evidence="5 6">
    <name type="scientific">Saponaria officinalis</name>
    <name type="common">Common soapwort</name>
    <name type="synonym">Lychnis saponaria</name>
    <dbReference type="NCBI Taxonomy" id="3572"/>
    <lineage>
        <taxon>Eukaryota</taxon>
        <taxon>Viridiplantae</taxon>
        <taxon>Streptophyta</taxon>
        <taxon>Embryophyta</taxon>
        <taxon>Tracheophyta</taxon>
        <taxon>Spermatophyta</taxon>
        <taxon>Magnoliopsida</taxon>
        <taxon>eudicotyledons</taxon>
        <taxon>Gunneridae</taxon>
        <taxon>Pentapetalae</taxon>
        <taxon>Caryophyllales</taxon>
        <taxon>Caryophyllaceae</taxon>
        <taxon>Caryophylleae</taxon>
        <taxon>Saponaria</taxon>
    </lineage>
</organism>
<dbReference type="InterPro" id="IPR007117">
    <property type="entry name" value="Expansin_CBD"/>
</dbReference>
<evidence type="ECO:0000259" key="3">
    <source>
        <dbReference type="PROSITE" id="PS50842"/>
    </source>
</evidence>
<dbReference type="PROSITE" id="PS50843">
    <property type="entry name" value="EXPANSIN_CBD"/>
    <property type="match status" value="1"/>
</dbReference>
<evidence type="ECO:0000313" key="6">
    <source>
        <dbReference type="Proteomes" id="UP001443914"/>
    </source>
</evidence>
<proteinExistence type="inferred from homology"/>
<dbReference type="SUPFAM" id="SSF50685">
    <property type="entry name" value="Barwin-like endoglucanases"/>
    <property type="match status" value="1"/>
</dbReference>
<feature type="domain" description="Expansin-like CBD" evidence="4">
    <location>
        <begin position="156"/>
        <end position="239"/>
    </location>
</feature>
<dbReference type="Gene3D" id="2.60.40.760">
    <property type="entry name" value="Expansin, cellulose-binding-like domain"/>
    <property type="match status" value="1"/>
</dbReference>
<dbReference type="PROSITE" id="PS50842">
    <property type="entry name" value="EXPANSIN_EG45"/>
    <property type="match status" value="1"/>
</dbReference>
<dbReference type="Pfam" id="PF01357">
    <property type="entry name" value="Expansin_C"/>
    <property type="match status" value="1"/>
</dbReference>
<dbReference type="Gene3D" id="2.40.40.10">
    <property type="entry name" value="RlpA-like domain"/>
    <property type="match status" value="1"/>
</dbReference>
<dbReference type="GO" id="GO:0009505">
    <property type="term" value="C:plant-type cell wall"/>
    <property type="evidence" value="ECO:0007669"/>
    <property type="project" value="TreeGrafter"/>
</dbReference>
<dbReference type="GO" id="GO:0009653">
    <property type="term" value="P:anatomical structure morphogenesis"/>
    <property type="evidence" value="ECO:0007669"/>
    <property type="project" value="UniProtKB-ARBA"/>
</dbReference>
<evidence type="ECO:0000256" key="2">
    <source>
        <dbReference type="SAM" id="SignalP"/>
    </source>
</evidence>
<dbReference type="Pfam" id="PF03330">
    <property type="entry name" value="DPBB_1"/>
    <property type="match status" value="1"/>
</dbReference>
<dbReference type="GO" id="GO:0005576">
    <property type="term" value="C:extracellular region"/>
    <property type="evidence" value="ECO:0007669"/>
    <property type="project" value="InterPro"/>
</dbReference>
<dbReference type="InterPro" id="IPR036908">
    <property type="entry name" value="RlpA-like_sf"/>
</dbReference>
<protein>
    <submittedName>
        <fullName evidence="5">Uncharacterized protein</fullName>
    </submittedName>
</protein>
<dbReference type="PRINTS" id="PR01225">
    <property type="entry name" value="EXPANSNFAMLY"/>
</dbReference>
<evidence type="ECO:0000259" key="4">
    <source>
        <dbReference type="PROSITE" id="PS50843"/>
    </source>
</evidence>